<name>A0ABR8MUM9_9BACL</name>
<evidence type="ECO:0000313" key="6">
    <source>
        <dbReference type="Proteomes" id="UP000609346"/>
    </source>
</evidence>
<dbReference type="RefSeq" id="WP_191203917.1">
    <property type="nucleotide sequence ID" value="NZ_JACXZA010000003.1"/>
</dbReference>
<dbReference type="PANTHER" id="PTHR34135">
    <property type="entry name" value="LYSOZYME"/>
    <property type="match status" value="1"/>
</dbReference>
<organism evidence="5 6">
    <name type="scientific">Paenibacillus terricola</name>
    <dbReference type="NCBI Taxonomy" id="2763503"/>
    <lineage>
        <taxon>Bacteria</taxon>
        <taxon>Bacillati</taxon>
        <taxon>Bacillota</taxon>
        <taxon>Bacilli</taxon>
        <taxon>Bacillales</taxon>
        <taxon>Paenibacillaceae</taxon>
        <taxon>Paenibacillus</taxon>
    </lineage>
</organism>
<dbReference type="Gene3D" id="3.20.20.80">
    <property type="entry name" value="Glycosidases"/>
    <property type="match status" value="1"/>
</dbReference>
<dbReference type="EMBL" id="JACXZA010000003">
    <property type="protein sequence ID" value="MBD3919608.1"/>
    <property type="molecule type" value="Genomic_DNA"/>
</dbReference>
<keyword evidence="2 5" id="KW-0378">Hydrolase</keyword>
<reference evidence="5 6" key="1">
    <citation type="submission" date="2020-09" db="EMBL/GenBank/DDBJ databases">
        <title>Paenibacillus sp. strain PR3 16S rRNA gene Genome sequencing and assembly.</title>
        <authorList>
            <person name="Kim J."/>
        </authorList>
    </citation>
    <scope>NUCLEOTIDE SEQUENCE [LARGE SCALE GENOMIC DNA]</scope>
    <source>
        <strain evidence="5 6">PR3</strain>
    </source>
</reference>
<evidence type="ECO:0000256" key="1">
    <source>
        <dbReference type="ARBA" id="ARBA00010646"/>
    </source>
</evidence>
<dbReference type="PROSITE" id="PS51904">
    <property type="entry name" value="GLYCOSYL_HYDROL_F25_2"/>
    <property type="match status" value="1"/>
</dbReference>
<keyword evidence="3" id="KW-0326">Glycosidase</keyword>
<feature type="region of interest" description="Disordered" evidence="4">
    <location>
        <begin position="220"/>
        <end position="243"/>
    </location>
</feature>
<dbReference type="GO" id="GO:0016787">
    <property type="term" value="F:hydrolase activity"/>
    <property type="evidence" value="ECO:0007669"/>
    <property type="project" value="UniProtKB-KW"/>
</dbReference>
<dbReference type="Proteomes" id="UP000609346">
    <property type="component" value="Unassembled WGS sequence"/>
</dbReference>
<dbReference type="InterPro" id="IPR017853">
    <property type="entry name" value="GH"/>
</dbReference>
<accession>A0ABR8MUM9</accession>
<evidence type="ECO:0000313" key="5">
    <source>
        <dbReference type="EMBL" id="MBD3919608.1"/>
    </source>
</evidence>
<protein>
    <submittedName>
        <fullName evidence="5">Glycoside hydrolase family 25 protein</fullName>
    </submittedName>
</protein>
<dbReference type="SUPFAM" id="SSF51445">
    <property type="entry name" value="(Trans)glycosidases"/>
    <property type="match status" value="1"/>
</dbReference>
<evidence type="ECO:0000256" key="3">
    <source>
        <dbReference type="ARBA" id="ARBA00023295"/>
    </source>
</evidence>
<sequence>MQPRRAGNAQGIDVSHYQGNIDWAKVKADGISFAFLKASQGQTFRDSMFVTNAAGARKAGVLVGAYHFIDAASTDAAKKEAANFAAAIADAGGIEAFQLPPVMDYEEVQDGMNASNVHAVAMAFLTEIERLTGVRPMIYTYIGFASNFDASFSAYEVWMARYSTSPPADTAAWKRWTFLQYSDGTVGDVRTGGGRKVAGINGPVDLNEYDGTLEELKHAYRHDSRDGGNDNGGSGDGGGDEMTDAEKQQMADLANRVAALEKLVNMSGNQTPPAWANDAIAAAKKSGYITTSNDKGHAELVMIQMLYNAGLCNEDLVAFFRSFSAETKAAIDALVNGKGNA</sequence>
<dbReference type="CDD" id="cd00599">
    <property type="entry name" value="GH25_muramidase"/>
    <property type="match status" value="1"/>
</dbReference>
<comment type="caution">
    <text evidence="5">The sequence shown here is derived from an EMBL/GenBank/DDBJ whole genome shotgun (WGS) entry which is preliminary data.</text>
</comment>
<dbReference type="PANTHER" id="PTHR34135:SF2">
    <property type="entry name" value="LYSOZYME"/>
    <property type="match status" value="1"/>
</dbReference>
<proteinExistence type="inferred from homology"/>
<evidence type="ECO:0000256" key="4">
    <source>
        <dbReference type="SAM" id="MobiDB-lite"/>
    </source>
</evidence>
<keyword evidence="6" id="KW-1185">Reference proteome</keyword>
<evidence type="ECO:0000256" key="2">
    <source>
        <dbReference type="ARBA" id="ARBA00022801"/>
    </source>
</evidence>
<dbReference type="InterPro" id="IPR002053">
    <property type="entry name" value="Glyco_hydro_25"/>
</dbReference>
<dbReference type="Pfam" id="PF01183">
    <property type="entry name" value="Glyco_hydro_25"/>
    <property type="match status" value="1"/>
</dbReference>
<gene>
    <name evidence="5" type="ORF">H8B09_12660</name>
</gene>
<dbReference type="SMART" id="SM00641">
    <property type="entry name" value="Glyco_25"/>
    <property type="match status" value="1"/>
</dbReference>
<dbReference type="InterPro" id="IPR018077">
    <property type="entry name" value="Glyco_hydro_fam25_subgr"/>
</dbReference>
<comment type="similarity">
    <text evidence="1">Belongs to the glycosyl hydrolase 25 family.</text>
</comment>